<accession>A0A3N2RU21</accession>
<comment type="caution">
    <text evidence="1">The sequence shown here is derived from an EMBL/GenBank/DDBJ whole genome shotgun (WGS) entry which is preliminary data.</text>
</comment>
<evidence type="ECO:0000313" key="1">
    <source>
        <dbReference type="EMBL" id="ROU10994.1"/>
    </source>
</evidence>
<protein>
    <submittedName>
        <fullName evidence="1">DUF3987 domain-containing protein</fullName>
    </submittedName>
</protein>
<reference evidence="1 2" key="1">
    <citation type="submission" date="2018-10" db="EMBL/GenBank/DDBJ databases">
        <title>Horizontal transference of carbapenem resistance between Klebsiella pneumoniae and Kluyvera ascorbata during abdominal infection: a case report.</title>
        <authorList>
            <person name="Raro O.H.F."/>
            <person name="Lima-Morales D."/>
            <person name="Barth A.L."/>
            <person name="Paim T.G.S."/>
            <person name="Mott M.P."/>
            <person name="Riche C.V.W."/>
            <person name="Teixeira U.F."/>
            <person name="Waechter F."/>
            <person name="Dias C.A.G."/>
        </authorList>
    </citation>
    <scope>NUCLEOTIDE SEQUENCE [LARGE SCALE GENOMIC DNA]</scope>
    <source>
        <strain evidence="1 2">OT2</strain>
    </source>
</reference>
<dbReference type="RefSeq" id="WP_000481743.1">
    <property type="nucleotide sequence ID" value="NZ_JAXOAR010000014.1"/>
</dbReference>
<gene>
    <name evidence="1" type="ORF">EB837_19605</name>
</gene>
<proteinExistence type="predicted"/>
<evidence type="ECO:0000313" key="2">
    <source>
        <dbReference type="Proteomes" id="UP000268051"/>
    </source>
</evidence>
<name>A0A3N2RU21_9ENTR</name>
<organism evidence="1 2">
    <name type="scientific">Kluyvera ascorbata</name>
    <dbReference type="NCBI Taxonomy" id="51288"/>
    <lineage>
        <taxon>Bacteria</taxon>
        <taxon>Pseudomonadati</taxon>
        <taxon>Pseudomonadota</taxon>
        <taxon>Gammaproteobacteria</taxon>
        <taxon>Enterobacterales</taxon>
        <taxon>Enterobacteriaceae</taxon>
        <taxon>Kluyvera</taxon>
    </lineage>
</organism>
<dbReference type="OrthoDB" id="9067983at2"/>
<dbReference type="InterPro" id="IPR025048">
    <property type="entry name" value="DUF3987"/>
</dbReference>
<sequence length="474" mass="54006">MFNGRPFPVHVFPQIIRNAVYEAEQQTQAPQALIAASVLGVISLACQNRIDVCRLNNLRSPVSLFLLTLADSGERKSTVDKLLMKPMYQLEEEWSKKYTQDLIVWRNEETVFNIEKKALMSKLKSDIRRNKDHSTTNERLKVLLAASPKAPVRLRQIYNDATPAAIKDSLCGRWRSIGLMSDEAGTIFDGYALNELPFINKMWDGAMFPVERKSEPDKLIKDARMTLGLMIQPDVFKKGYLERKGDAAKGIGFFARCLICQPGSTQGNRQITSPVVSNEHLPVFHQRLIDIVNESIARNEENERQCLRFSPEAEKHWLEFYNKVESEMGLLGFLSDFKDYASKMAENMARLAALLHYFSGDEGDISIAAVKAAVDIMAWYIEEYIRLFSKKEKFSLDVAETDELYCWIKNYCIRYCKPFITKNTILQYGPNKFRNRSKANELLSTLFSQNKILVGKKGKTTLIAIAGLNSSTSF</sequence>
<dbReference type="Pfam" id="PF13148">
    <property type="entry name" value="DUF3987"/>
    <property type="match status" value="1"/>
</dbReference>
<dbReference type="EMBL" id="RHFN01000026">
    <property type="protein sequence ID" value="ROU10994.1"/>
    <property type="molecule type" value="Genomic_DNA"/>
</dbReference>
<dbReference type="AlphaFoldDB" id="A0A3N2RU21"/>
<dbReference type="Proteomes" id="UP000268051">
    <property type="component" value="Unassembled WGS sequence"/>
</dbReference>